<dbReference type="EMBL" id="AGUE01000125">
    <property type="protein sequence ID" value="EHK99195.1"/>
    <property type="molecule type" value="Genomic_DNA"/>
</dbReference>
<proteinExistence type="predicted"/>
<dbReference type="Proteomes" id="UP000005446">
    <property type="component" value="Unassembled WGS sequence"/>
</dbReference>
<feature type="region of interest" description="Disordered" evidence="1">
    <location>
        <begin position="119"/>
        <end position="144"/>
    </location>
</feature>
<comment type="caution">
    <text evidence="2">The sequence shown here is derived from an EMBL/GenBank/DDBJ whole genome shotgun (WGS) entry which is preliminary data.</text>
</comment>
<evidence type="ECO:0000256" key="1">
    <source>
        <dbReference type="SAM" id="MobiDB-lite"/>
    </source>
</evidence>
<feature type="compositionally biased region" description="Low complexity" evidence="1">
    <location>
        <begin position="129"/>
        <end position="141"/>
    </location>
</feature>
<sequence length="209" mass="23240">MTQFVFETFNAPAFYVSNQAILSPLATHMNPANTFSEMKASKLQYGNGARLLTRMMVTSLATVVKAGARTVKLAFPLNVLTPSTKSNKQSPFHSTTAFAIELIPQLSTVNMIYGFAIPTRESEPPTPPTTTTTNAAAAAAADPRVPLTRRQRHKKVAQYYARKYAELPVLLGTQLFIDAVDYVLRKEQNGRRRVELAHHYWDTLIKPSL</sequence>
<accession>H0EQS3</accession>
<protein>
    <submittedName>
        <fullName evidence="2">Uncharacterized protein</fullName>
    </submittedName>
</protein>
<dbReference type="OrthoDB" id="10472609at2759"/>
<dbReference type="InParanoid" id="H0EQS3"/>
<organism evidence="2 3">
    <name type="scientific">Glarea lozoyensis (strain ATCC 74030 / MF5533)</name>
    <dbReference type="NCBI Taxonomy" id="1104152"/>
    <lineage>
        <taxon>Eukaryota</taxon>
        <taxon>Fungi</taxon>
        <taxon>Dikarya</taxon>
        <taxon>Ascomycota</taxon>
        <taxon>Pezizomycotina</taxon>
        <taxon>Leotiomycetes</taxon>
        <taxon>Helotiales</taxon>
        <taxon>Helotiaceae</taxon>
        <taxon>Glarea</taxon>
    </lineage>
</organism>
<dbReference type="Gene3D" id="3.30.420.40">
    <property type="match status" value="1"/>
</dbReference>
<reference evidence="2 3" key="1">
    <citation type="journal article" date="2012" name="Eukaryot. Cell">
        <title>Genome sequence of the fungus Glarea lozoyensis: the first genome sequence of a species from the Helotiaceae family.</title>
        <authorList>
            <person name="Youssar L."/>
            <person name="Gruening B.A."/>
            <person name="Erxleben A."/>
            <person name="Guenther S."/>
            <person name="Huettel W."/>
        </authorList>
    </citation>
    <scope>NUCLEOTIDE SEQUENCE [LARGE SCALE GENOMIC DNA]</scope>
    <source>
        <strain evidence="3">ATCC 74030 / MF5533</strain>
    </source>
</reference>
<keyword evidence="3" id="KW-1185">Reference proteome</keyword>
<dbReference type="HOGENOM" id="CLU_1315516_0_0_1"/>
<evidence type="ECO:0000313" key="3">
    <source>
        <dbReference type="Proteomes" id="UP000005446"/>
    </source>
</evidence>
<evidence type="ECO:0000313" key="2">
    <source>
        <dbReference type="EMBL" id="EHK99195.1"/>
    </source>
</evidence>
<dbReference type="AlphaFoldDB" id="H0EQS3"/>
<gene>
    <name evidence="2" type="ORF">M7I_5028</name>
</gene>
<name>H0EQS3_GLAL7</name>